<gene>
    <name evidence="4" type="ORF">ZOSMA_132G00170</name>
</gene>
<dbReference type="GO" id="GO:0008143">
    <property type="term" value="F:poly(A) binding"/>
    <property type="evidence" value="ECO:0000318"/>
    <property type="project" value="GO_Central"/>
</dbReference>
<evidence type="ECO:0000259" key="3">
    <source>
        <dbReference type="PROSITE" id="PS50102"/>
    </source>
</evidence>
<dbReference type="Pfam" id="PF01480">
    <property type="entry name" value="PWI"/>
    <property type="match status" value="1"/>
</dbReference>
<dbReference type="AlphaFoldDB" id="A0A0K9PZA4"/>
<protein>
    <recommendedName>
        <fullName evidence="3">RRM domain-containing protein</fullName>
    </recommendedName>
</protein>
<name>A0A0K9PZA4_ZOSMR</name>
<keyword evidence="1" id="KW-0694">RNA-binding</keyword>
<accession>A0A0K9PZA4</accession>
<dbReference type="Proteomes" id="UP000036987">
    <property type="component" value="Unassembled WGS sequence"/>
</dbReference>
<proteinExistence type="predicted"/>
<evidence type="ECO:0000313" key="5">
    <source>
        <dbReference type="Proteomes" id="UP000036987"/>
    </source>
</evidence>
<feature type="compositionally biased region" description="Basic residues" evidence="2">
    <location>
        <begin position="168"/>
        <end position="179"/>
    </location>
</feature>
<dbReference type="GO" id="GO:0005634">
    <property type="term" value="C:nucleus"/>
    <property type="evidence" value="ECO:0000318"/>
    <property type="project" value="GO_Central"/>
</dbReference>
<dbReference type="InterPro" id="IPR040366">
    <property type="entry name" value="Nab2/ZC3H14"/>
</dbReference>
<feature type="domain" description="RRM" evidence="3">
    <location>
        <begin position="506"/>
        <end position="583"/>
    </location>
</feature>
<reference evidence="5" key="1">
    <citation type="journal article" date="2016" name="Nature">
        <title>The genome of the seagrass Zostera marina reveals angiosperm adaptation to the sea.</title>
        <authorList>
            <person name="Olsen J.L."/>
            <person name="Rouze P."/>
            <person name="Verhelst B."/>
            <person name="Lin Y.-C."/>
            <person name="Bayer T."/>
            <person name="Collen J."/>
            <person name="Dattolo E."/>
            <person name="De Paoli E."/>
            <person name="Dittami S."/>
            <person name="Maumus F."/>
            <person name="Michel G."/>
            <person name="Kersting A."/>
            <person name="Lauritano C."/>
            <person name="Lohaus R."/>
            <person name="Toepel M."/>
            <person name="Tonon T."/>
            <person name="Vanneste K."/>
            <person name="Amirebrahimi M."/>
            <person name="Brakel J."/>
            <person name="Bostroem C."/>
            <person name="Chovatia M."/>
            <person name="Grimwood J."/>
            <person name="Jenkins J.W."/>
            <person name="Jueterbock A."/>
            <person name="Mraz A."/>
            <person name="Stam W.T."/>
            <person name="Tice H."/>
            <person name="Bornberg-Bauer E."/>
            <person name="Green P.J."/>
            <person name="Pearson G.A."/>
            <person name="Procaccini G."/>
            <person name="Duarte C.M."/>
            <person name="Schmutz J."/>
            <person name="Reusch T.B.H."/>
            <person name="Van de Peer Y."/>
        </authorList>
    </citation>
    <scope>NUCLEOTIDE SEQUENCE [LARGE SCALE GENOMIC DNA]</scope>
    <source>
        <strain evidence="5">cv. Finnish</strain>
    </source>
</reference>
<keyword evidence="5" id="KW-1185">Reference proteome</keyword>
<feature type="region of interest" description="Disordered" evidence="2">
    <location>
        <begin position="154"/>
        <end position="219"/>
    </location>
</feature>
<feature type="compositionally biased region" description="Basic and acidic residues" evidence="2">
    <location>
        <begin position="180"/>
        <end position="194"/>
    </location>
</feature>
<dbReference type="PANTHER" id="PTHR14738">
    <property type="entry name" value="ZINC FINGER CCCH DOMAIN-CONTAINING PROTEIN 14"/>
    <property type="match status" value="1"/>
</dbReference>
<feature type="compositionally biased region" description="Basic and acidic residues" evidence="2">
    <location>
        <begin position="203"/>
        <end position="219"/>
    </location>
</feature>
<dbReference type="OrthoDB" id="4726at2759"/>
<dbReference type="InterPro" id="IPR012677">
    <property type="entry name" value="Nucleotide-bd_a/b_plait_sf"/>
</dbReference>
<dbReference type="OMA" id="NGRHKEE"/>
<dbReference type="Pfam" id="PF00076">
    <property type="entry name" value="RRM_1"/>
    <property type="match status" value="1"/>
</dbReference>
<dbReference type="GO" id="GO:0005737">
    <property type="term" value="C:cytoplasm"/>
    <property type="evidence" value="ECO:0000318"/>
    <property type="project" value="GO_Central"/>
</dbReference>
<dbReference type="Gene3D" id="1.20.1390.10">
    <property type="entry name" value="PWI domain"/>
    <property type="match status" value="1"/>
</dbReference>
<dbReference type="STRING" id="29655.A0A0K9PZA4"/>
<dbReference type="Gene3D" id="3.30.70.330">
    <property type="match status" value="1"/>
</dbReference>
<dbReference type="PANTHER" id="PTHR14738:SF32">
    <property type="entry name" value="RNA BINDING (RRM_RBD_RNP MOTIFS) FAMILY PROTEIN"/>
    <property type="match status" value="1"/>
</dbReference>
<sequence>MSNDDRTFRLSFPDEGIVRLRETVKEKLKDYMGDYTDETLVDYVIVLIRNGRRKEEAGKELNVFLGDDSISFSSWLWDHLSSNLNLYLLKSEEQSGKLSLQHDEIENNLDLNSDYEIESLDKLSKIRHNKEWKGLLQDDTKTLVLRSTVVDNSSKKITQQHVSTKRSSSPKKQNHKKRRQPEEPPKRGRDEQPRSHLYKKPRIRQDERARHQLNEKSIVKREVASRPMLNAPCRLLQSAVRDAVMTVQKSVSRPELPLKRLRSIVSSPIDSSASGVPQNSKSVPKFMGSAKSALKAAEEAAQDVKVKTPVTIFDRLCHSNERSVLNDPSSNPSQNGDYSQVSQHLGYAQSNECGNLAEDVTKVERNIRLESDSGSQYEGYNNADNLRREVGGTSHIASSSPRDRNSLMIQYSNSKNANDIIRNTMTKQETLNTSAIKETQAGNHKKKTAGKFQTLSTMGNEANDTNKLSIKNEIMLAGDSLKETLKTAPSQGQYLNNRSSDDADTRIVFVNNVHFAATKDTLSHHFNKVGEVLKVIIVTDVATGNPTGSAYVEFLHNESVELALSLDGTSFMSRILKVVRRNMASHETSSITPWPRVARGSPFTFSRGTAVGRGSQFPRGTMTSPFRGRPIANPYARSIQWKRDSYSSPGTIRESVKNSNSTMTTPIKRNLTYIRAVEPKADMSLDPR</sequence>
<evidence type="ECO:0000313" key="4">
    <source>
        <dbReference type="EMBL" id="KMZ74244.1"/>
    </source>
</evidence>
<dbReference type="InterPro" id="IPR035979">
    <property type="entry name" value="RBD_domain_sf"/>
</dbReference>
<dbReference type="GO" id="GO:0043488">
    <property type="term" value="P:regulation of mRNA stability"/>
    <property type="evidence" value="ECO:0000318"/>
    <property type="project" value="GO_Central"/>
</dbReference>
<dbReference type="PROSITE" id="PS50102">
    <property type="entry name" value="RRM"/>
    <property type="match status" value="1"/>
</dbReference>
<feature type="region of interest" description="Disordered" evidence="2">
    <location>
        <begin position="608"/>
        <end position="629"/>
    </location>
</feature>
<dbReference type="SUPFAM" id="SSF54928">
    <property type="entry name" value="RNA-binding domain, RBD"/>
    <property type="match status" value="1"/>
</dbReference>
<dbReference type="InterPro" id="IPR000504">
    <property type="entry name" value="RRM_dom"/>
</dbReference>
<dbReference type="EMBL" id="LFYR01000379">
    <property type="protein sequence ID" value="KMZ74244.1"/>
    <property type="molecule type" value="Genomic_DNA"/>
</dbReference>
<feature type="compositionally biased region" description="Polar residues" evidence="2">
    <location>
        <begin position="154"/>
        <end position="167"/>
    </location>
</feature>
<organism evidence="4 5">
    <name type="scientific">Zostera marina</name>
    <name type="common">Eelgrass</name>
    <dbReference type="NCBI Taxonomy" id="29655"/>
    <lineage>
        <taxon>Eukaryota</taxon>
        <taxon>Viridiplantae</taxon>
        <taxon>Streptophyta</taxon>
        <taxon>Embryophyta</taxon>
        <taxon>Tracheophyta</taxon>
        <taxon>Spermatophyta</taxon>
        <taxon>Magnoliopsida</taxon>
        <taxon>Liliopsida</taxon>
        <taxon>Zosteraceae</taxon>
        <taxon>Zostera</taxon>
    </lineage>
</organism>
<dbReference type="SMART" id="SM00360">
    <property type="entry name" value="RRM"/>
    <property type="match status" value="1"/>
</dbReference>
<evidence type="ECO:0000256" key="2">
    <source>
        <dbReference type="SAM" id="MobiDB-lite"/>
    </source>
</evidence>
<evidence type="ECO:0000256" key="1">
    <source>
        <dbReference type="PROSITE-ProRule" id="PRU00176"/>
    </source>
</evidence>
<dbReference type="InterPro" id="IPR002483">
    <property type="entry name" value="PWI_dom"/>
</dbReference>
<comment type="caution">
    <text evidence="4">The sequence shown here is derived from an EMBL/GenBank/DDBJ whole genome shotgun (WGS) entry which is preliminary data.</text>
</comment>